<protein>
    <recommendedName>
        <fullName evidence="8">Thioredoxin domain-containing protein</fullName>
    </recommendedName>
</protein>
<evidence type="ECO:0000259" key="8">
    <source>
        <dbReference type="PROSITE" id="PS51352"/>
    </source>
</evidence>
<dbReference type="PANTHER" id="PTHR10430:SF39">
    <property type="entry name" value="PEROXISOMAL MEMBRANE ASSOCIATED PROTEIN 20"/>
    <property type="match status" value="1"/>
</dbReference>
<dbReference type="OrthoDB" id="1882547at2759"/>
<dbReference type="Gene3D" id="3.40.30.10">
    <property type="entry name" value="Glutaredoxin"/>
    <property type="match status" value="1"/>
</dbReference>
<name>A0A6A6FK74_9PEZI</name>
<evidence type="ECO:0000256" key="6">
    <source>
        <dbReference type="PIRSR" id="PIRSR637944-1"/>
    </source>
</evidence>
<dbReference type="PANTHER" id="PTHR10430">
    <property type="entry name" value="PEROXIREDOXIN"/>
    <property type="match status" value="1"/>
</dbReference>
<organism evidence="9 10">
    <name type="scientific">Cercospora zeae-maydis SCOH1-5</name>
    <dbReference type="NCBI Taxonomy" id="717836"/>
    <lineage>
        <taxon>Eukaryota</taxon>
        <taxon>Fungi</taxon>
        <taxon>Dikarya</taxon>
        <taxon>Ascomycota</taxon>
        <taxon>Pezizomycotina</taxon>
        <taxon>Dothideomycetes</taxon>
        <taxon>Dothideomycetidae</taxon>
        <taxon>Mycosphaerellales</taxon>
        <taxon>Mycosphaerellaceae</taxon>
        <taxon>Cercospora</taxon>
    </lineage>
</organism>
<dbReference type="FunFam" id="3.40.30.10:FF:000159">
    <property type="entry name" value="Peroxiredoxin"/>
    <property type="match status" value="1"/>
</dbReference>
<dbReference type="SUPFAM" id="SSF52833">
    <property type="entry name" value="Thioredoxin-like"/>
    <property type="match status" value="1"/>
</dbReference>
<keyword evidence="3 7" id="KW-0049">Antioxidant</keyword>
<feature type="domain" description="Thioredoxin" evidence="8">
    <location>
        <begin position="34"/>
        <end position="189"/>
    </location>
</feature>
<evidence type="ECO:0000256" key="4">
    <source>
        <dbReference type="ARBA" id="ARBA00023002"/>
    </source>
</evidence>
<dbReference type="GO" id="GO:0034599">
    <property type="term" value="P:cellular response to oxidative stress"/>
    <property type="evidence" value="ECO:0007669"/>
    <property type="project" value="InterPro"/>
</dbReference>
<dbReference type="GO" id="GO:0008379">
    <property type="term" value="F:thioredoxin peroxidase activity"/>
    <property type="evidence" value="ECO:0007669"/>
    <property type="project" value="InterPro"/>
</dbReference>
<dbReference type="GO" id="GO:0005739">
    <property type="term" value="C:mitochondrion"/>
    <property type="evidence" value="ECO:0007669"/>
    <property type="project" value="TreeGrafter"/>
</dbReference>
<sequence length="189" mass="20194">MFAARHFPSTSFKHCTKPLLASARHFHATAAIMVQAGDSIPSVELVEGAPDKKVNLANELASGKGLVIGVPAAFSPTCTARHIPEYLSHKSLKDAGKVFVVAVNDPFVMKAWAESLDPGAKSGIRFLGDPHSELTKAWDLEFESAKVFGQNRGKRCAITTEDGKVKSVHIEPDNTGVNESSADKVLASL</sequence>
<dbReference type="InterPro" id="IPR013766">
    <property type="entry name" value="Thioredoxin_domain"/>
</dbReference>
<evidence type="ECO:0000256" key="5">
    <source>
        <dbReference type="ARBA" id="ARBA00023284"/>
    </source>
</evidence>
<dbReference type="InterPro" id="IPR036249">
    <property type="entry name" value="Thioredoxin-like_sf"/>
</dbReference>
<evidence type="ECO:0000256" key="1">
    <source>
        <dbReference type="ARBA" id="ARBA00010505"/>
    </source>
</evidence>
<dbReference type="AlphaFoldDB" id="A0A6A6FK74"/>
<dbReference type="Proteomes" id="UP000799539">
    <property type="component" value="Unassembled WGS sequence"/>
</dbReference>
<dbReference type="Pfam" id="PF08534">
    <property type="entry name" value="Redoxin"/>
    <property type="match status" value="1"/>
</dbReference>
<keyword evidence="4 7" id="KW-0560">Oxidoreductase</keyword>
<evidence type="ECO:0000313" key="10">
    <source>
        <dbReference type="Proteomes" id="UP000799539"/>
    </source>
</evidence>
<evidence type="ECO:0000256" key="7">
    <source>
        <dbReference type="RuleBase" id="RU366011"/>
    </source>
</evidence>
<dbReference type="CDD" id="cd03013">
    <property type="entry name" value="PRX5_like"/>
    <property type="match status" value="1"/>
</dbReference>
<dbReference type="GO" id="GO:0005829">
    <property type="term" value="C:cytosol"/>
    <property type="evidence" value="ECO:0007669"/>
    <property type="project" value="TreeGrafter"/>
</dbReference>
<dbReference type="EMBL" id="ML992670">
    <property type="protein sequence ID" value="KAF2213618.1"/>
    <property type="molecule type" value="Genomic_DNA"/>
</dbReference>
<comment type="similarity">
    <text evidence="1 7">Belongs to the peroxiredoxin family. Prx5 subfamily.</text>
</comment>
<evidence type="ECO:0000256" key="2">
    <source>
        <dbReference type="ARBA" id="ARBA00022559"/>
    </source>
</evidence>
<feature type="active site" description="Cysteine sulfenic acid (-SOH) intermediate" evidence="6">
    <location>
        <position position="78"/>
    </location>
</feature>
<dbReference type="InterPro" id="IPR037944">
    <property type="entry name" value="PRX5-like"/>
</dbReference>
<reference evidence="9" key="1">
    <citation type="journal article" date="2020" name="Stud. Mycol.">
        <title>101 Dothideomycetes genomes: a test case for predicting lifestyles and emergence of pathogens.</title>
        <authorList>
            <person name="Haridas S."/>
            <person name="Albert R."/>
            <person name="Binder M."/>
            <person name="Bloem J."/>
            <person name="Labutti K."/>
            <person name="Salamov A."/>
            <person name="Andreopoulos B."/>
            <person name="Baker S."/>
            <person name="Barry K."/>
            <person name="Bills G."/>
            <person name="Bluhm B."/>
            <person name="Cannon C."/>
            <person name="Castanera R."/>
            <person name="Culley D."/>
            <person name="Daum C."/>
            <person name="Ezra D."/>
            <person name="Gonzalez J."/>
            <person name="Henrissat B."/>
            <person name="Kuo A."/>
            <person name="Liang C."/>
            <person name="Lipzen A."/>
            <person name="Lutzoni F."/>
            <person name="Magnuson J."/>
            <person name="Mondo S."/>
            <person name="Nolan M."/>
            <person name="Ohm R."/>
            <person name="Pangilinan J."/>
            <person name="Park H.-J."/>
            <person name="Ramirez L."/>
            <person name="Alfaro M."/>
            <person name="Sun H."/>
            <person name="Tritt A."/>
            <person name="Yoshinaga Y."/>
            <person name="Zwiers L.-H."/>
            <person name="Turgeon B."/>
            <person name="Goodwin S."/>
            <person name="Spatafora J."/>
            <person name="Crous P."/>
            <person name="Grigoriev I."/>
        </authorList>
    </citation>
    <scope>NUCLEOTIDE SEQUENCE</scope>
    <source>
        <strain evidence="9">SCOH1-5</strain>
    </source>
</reference>
<dbReference type="GO" id="GO:0045454">
    <property type="term" value="P:cell redox homeostasis"/>
    <property type="evidence" value="ECO:0007669"/>
    <property type="project" value="TreeGrafter"/>
</dbReference>
<evidence type="ECO:0000256" key="3">
    <source>
        <dbReference type="ARBA" id="ARBA00022862"/>
    </source>
</evidence>
<dbReference type="PROSITE" id="PS51352">
    <property type="entry name" value="THIOREDOXIN_2"/>
    <property type="match status" value="1"/>
</dbReference>
<dbReference type="GO" id="GO:0042744">
    <property type="term" value="P:hydrogen peroxide catabolic process"/>
    <property type="evidence" value="ECO:0007669"/>
    <property type="project" value="TreeGrafter"/>
</dbReference>
<proteinExistence type="inferred from homology"/>
<keyword evidence="5 7" id="KW-0676">Redox-active center</keyword>
<comment type="function">
    <text evidence="7">Thiol-specific peroxidase that catalyzes the reduction of hydrogen peroxide and organic hydroperoxides to water and alcohols, respectively. Plays a role in cell protection against oxidative stress by detoxifying peroxides.</text>
</comment>
<keyword evidence="10" id="KW-1185">Reference proteome</keyword>
<dbReference type="GO" id="GO:0005777">
    <property type="term" value="C:peroxisome"/>
    <property type="evidence" value="ECO:0007669"/>
    <property type="project" value="TreeGrafter"/>
</dbReference>
<gene>
    <name evidence="9" type="ORF">CERZMDRAFT_67067</name>
</gene>
<accession>A0A6A6FK74</accession>
<keyword evidence="2 7" id="KW-0575">Peroxidase</keyword>
<dbReference type="InterPro" id="IPR013740">
    <property type="entry name" value="Redoxin"/>
</dbReference>
<evidence type="ECO:0000313" key="9">
    <source>
        <dbReference type="EMBL" id="KAF2213618.1"/>
    </source>
</evidence>